<dbReference type="SMART" id="SM00418">
    <property type="entry name" value="HTH_ARSR"/>
    <property type="match status" value="1"/>
</dbReference>
<evidence type="ECO:0000256" key="1">
    <source>
        <dbReference type="ARBA" id="ARBA00023015"/>
    </source>
</evidence>
<dbReference type="CDD" id="cd00090">
    <property type="entry name" value="HTH_ARSR"/>
    <property type="match status" value="1"/>
</dbReference>
<dbReference type="PANTHER" id="PTHR33154">
    <property type="entry name" value="TRANSCRIPTIONAL REGULATOR, ARSR FAMILY"/>
    <property type="match status" value="1"/>
</dbReference>
<evidence type="ECO:0000256" key="2">
    <source>
        <dbReference type="ARBA" id="ARBA00023125"/>
    </source>
</evidence>
<dbReference type="NCBIfam" id="NF033788">
    <property type="entry name" value="HTH_metalloreg"/>
    <property type="match status" value="1"/>
</dbReference>
<dbReference type="EMBL" id="JBHSNW010000018">
    <property type="protein sequence ID" value="MFC5819263.1"/>
    <property type="molecule type" value="Genomic_DNA"/>
</dbReference>
<evidence type="ECO:0000313" key="5">
    <source>
        <dbReference type="EMBL" id="MFC5819263.1"/>
    </source>
</evidence>
<dbReference type="InterPro" id="IPR001845">
    <property type="entry name" value="HTH_ArsR_DNA-bd_dom"/>
</dbReference>
<reference evidence="6" key="1">
    <citation type="journal article" date="2019" name="Int. J. Syst. Evol. Microbiol.">
        <title>The Global Catalogue of Microorganisms (GCM) 10K type strain sequencing project: providing services to taxonomists for standard genome sequencing and annotation.</title>
        <authorList>
            <consortium name="The Broad Institute Genomics Platform"/>
            <consortium name="The Broad Institute Genome Sequencing Center for Infectious Disease"/>
            <person name="Wu L."/>
            <person name="Ma J."/>
        </authorList>
    </citation>
    <scope>NUCLEOTIDE SEQUENCE [LARGE SCALE GENOMIC DNA]</scope>
    <source>
        <strain evidence="6">CGMCC 4.7106</strain>
    </source>
</reference>
<dbReference type="Pfam" id="PF01022">
    <property type="entry name" value="HTH_5"/>
    <property type="match status" value="1"/>
</dbReference>
<evidence type="ECO:0000256" key="3">
    <source>
        <dbReference type="ARBA" id="ARBA00023163"/>
    </source>
</evidence>
<proteinExistence type="predicted"/>
<protein>
    <submittedName>
        <fullName evidence="5">ArsR/SmtB family transcription factor</fullName>
    </submittedName>
</protein>
<keyword evidence="1" id="KW-0805">Transcription regulation</keyword>
<dbReference type="InterPro" id="IPR051081">
    <property type="entry name" value="HTH_MetalResp_TranReg"/>
</dbReference>
<keyword evidence="3" id="KW-0804">Transcription</keyword>
<organism evidence="5 6">
    <name type="scientific">Nonomuraea harbinensis</name>
    <dbReference type="NCBI Taxonomy" id="1286938"/>
    <lineage>
        <taxon>Bacteria</taxon>
        <taxon>Bacillati</taxon>
        <taxon>Actinomycetota</taxon>
        <taxon>Actinomycetes</taxon>
        <taxon>Streptosporangiales</taxon>
        <taxon>Streptosporangiaceae</taxon>
        <taxon>Nonomuraea</taxon>
    </lineage>
</organism>
<keyword evidence="6" id="KW-1185">Reference proteome</keyword>
<evidence type="ECO:0000259" key="4">
    <source>
        <dbReference type="PROSITE" id="PS50987"/>
    </source>
</evidence>
<feature type="domain" description="HTH arsR-type" evidence="4">
    <location>
        <begin position="1"/>
        <end position="85"/>
    </location>
</feature>
<dbReference type="RefSeq" id="WP_219546403.1">
    <property type="nucleotide sequence ID" value="NZ_JAHKRN010000023.1"/>
</dbReference>
<comment type="caution">
    <text evidence="5">The sequence shown here is derived from an EMBL/GenBank/DDBJ whole genome shotgun (WGS) entry which is preliminary data.</text>
</comment>
<gene>
    <name evidence="5" type="ORF">ACFPUY_29550</name>
</gene>
<keyword evidence="2" id="KW-0238">DNA-binding</keyword>
<dbReference type="PROSITE" id="PS50987">
    <property type="entry name" value="HTH_ARSR_2"/>
    <property type="match status" value="1"/>
</dbReference>
<name>A0ABW1C315_9ACTN</name>
<dbReference type="Proteomes" id="UP001596096">
    <property type="component" value="Unassembled WGS sequence"/>
</dbReference>
<accession>A0ABW1C315</accession>
<dbReference type="PANTHER" id="PTHR33154:SF33">
    <property type="entry name" value="TRANSCRIPTIONAL REPRESSOR SDPR"/>
    <property type="match status" value="1"/>
</dbReference>
<evidence type="ECO:0000313" key="6">
    <source>
        <dbReference type="Proteomes" id="UP001596096"/>
    </source>
</evidence>
<sequence>MRFDVLAEPARRRILDLLLERPRPVAELTAELGLSQPGTSKHLRVLREAGLVTVRKEAQRRWYELRPQPLAEIDAWLAPYRSLWSGSLDRLERHLDTMPDHREEDR</sequence>
<dbReference type="InterPro" id="IPR011991">
    <property type="entry name" value="ArsR-like_HTH"/>
</dbReference>